<gene>
    <name evidence="2" type="ORF">GSPATT00037992001</name>
</gene>
<feature type="signal peptide" evidence="1">
    <location>
        <begin position="1"/>
        <end position="23"/>
    </location>
</feature>
<dbReference type="InParanoid" id="A0CFI6"/>
<dbReference type="EMBL" id="CT868070">
    <property type="protein sequence ID" value="CAK69553.1"/>
    <property type="molecule type" value="Genomic_DNA"/>
</dbReference>
<reference evidence="2 3" key="1">
    <citation type="journal article" date="2006" name="Nature">
        <title>Global trends of whole-genome duplications revealed by the ciliate Paramecium tetraurelia.</title>
        <authorList>
            <consortium name="Genoscope"/>
            <person name="Aury J.-M."/>
            <person name="Jaillon O."/>
            <person name="Duret L."/>
            <person name="Noel B."/>
            <person name="Jubin C."/>
            <person name="Porcel B.M."/>
            <person name="Segurens B."/>
            <person name="Daubin V."/>
            <person name="Anthouard V."/>
            <person name="Aiach N."/>
            <person name="Arnaiz O."/>
            <person name="Billaut A."/>
            <person name="Beisson J."/>
            <person name="Blanc I."/>
            <person name="Bouhouche K."/>
            <person name="Camara F."/>
            <person name="Duharcourt S."/>
            <person name="Guigo R."/>
            <person name="Gogendeau D."/>
            <person name="Katinka M."/>
            <person name="Keller A.-M."/>
            <person name="Kissmehl R."/>
            <person name="Klotz C."/>
            <person name="Koll F."/>
            <person name="Le Moue A."/>
            <person name="Lepere C."/>
            <person name="Malinsky S."/>
            <person name="Nowacki M."/>
            <person name="Nowak J.K."/>
            <person name="Plattner H."/>
            <person name="Poulain J."/>
            <person name="Ruiz F."/>
            <person name="Serrano V."/>
            <person name="Zagulski M."/>
            <person name="Dessen P."/>
            <person name="Betermier M."/>
            <person name="Weissenbach J."/>
            <person name="Scarpelli C."/>
            <person name="Schachter V."/>
            <person name="Sperling L."/>
            <person name="Meyer E."/>
            <person name="Cohen J."/>
            <person name="Wincker P."/>
        </authorList>
    </citation>
    <scope>NUCLEOTIDE SEQUENCE [LARGE SCALE GENOMIC DNA]</scope>
    <source>
        <strain evidence="2 3">Stock d4-2</strain>
    </source>
</reference>
<feature type="chain" id="PRO_5002623012" evidence="1">
    <location>
        <begin position="24"/>
        <end position="119"/>
    </location>
</feature>
<keyword evidence="3" id="KW-1185">Reference proteome</keyword>
<dbReference type="AlphaFoldDB" id="A0CFI6"/>
<evidence type="ECO:0000313" key="3">
    <source>
        <dbReference type="Proteomes" id="UP000000600"/>
    </source>
</evidence>
<name>A0CFI6_PARTE</name>
<dbReference type="HOGENOM" id="CLU_2066004_0_0_1"/>
<organism evidence="2 3">
    <name type="scientific">Paramecium tetraurelia</name>
    <dbReference type="NCBI Taxonomy" id="5888"/>
    <lineage>
        <taxon>Eukaryota</taxon>
        <taxon>Sar</taxon>
        <taxon>Alveolata</taxon>
        <taxon>Ciliophora</taxon>
        <taxon>Intramacronucleata</taxon>
        <taxon>Oligohymenophorea</taxon>
        <taxon>Peniculida</taxon>
        <taxon>Parameciidae</taxon>
        <taxon>Paramecium</taxon>
    </lineage>
</organism>
<dbReference type="Proteomes" id="UP000000600">
    <property type="component" value="Unassembled WGS sequence"/>
</dbReference>
<dbReference type="RefSeq" id="XP_001436950.1">
    <property type="nucleotide sequence ID" value="XM_001436913.1"/>
</dbReference>
<dbReference type="KEGG" id="ptm:GSPATT00037992001"/>
<keyword evidence="1" id="KW-0732">Signal</keyword>
<dbReference type="GeneID" id="5022733"/>
<sequence length="119" mass="13713">MINFYIWAANILLIGLIRPTIQCNTTTLQGCLLDGITETTKMSLLDYPAYGYGFWFQYLSIQTTIFLNSKTSAKVEGLLILREINPDTSKYRVFFIKIGKTEMLIRKNIYISNINQKTN</sequence>
<proteinExistence type="predicted"/>
<protein>
    <submittedName>
        <fullName evidence="2">Uncharacterized protein</fullName>
    </submittedName>
</protein>
<accession>A0CFI6</accession>
<evidence type="ECO:0000313" key="2">
    <source>
        <dbReference type="EMBL" id="CAK69553.1"/>
    </source>
</evidence>
<evidence type="ECO:0000256" key="1">
    <source>
        <dbReference type="SAM" id="SignalP"/>
    </source>
</evidence>